<keyword evidence="2" id="KW-1185">Reference proteome</keyword>
<accession>A0A2T0JLY9</accession>
<organism evidence="1 2">
    <name type="scientific">Actinoplanes italicus</name>
    <dbReference type="NCBI Taxonomy" id="113567"/>
    <lineage>
        <taxon>Bacteria</taxon>
        <taxon>Bacillati</taxon>
        <taxon>Actinomycetota</taxon>
        <taxon>Actinomycetes</taxon>
        <taxon>Micromonosporales</taxon>
        <taxon>Micromonosporaceae</taxon>
        <taxon>Actinoplanes</taxon>
    </lineage>
</organism>
<sequence length="40" mass="4338">MPEIPAEQPVDEEITVEELPQLITLEGSEDAPVCENGVCL</sequence>
<proteinExistence type="predicted"/>
<dbReference type="RefSeq" id="WP_275414987.1">
    <property type="nucleotide sequence ID" value="NZ_BOMO01000179.1"/>
</dbReference>
<gene>
    <name evidence="1" type="ORF">CLV67_13924</name>
</gene>
<dbReference type="AlphaFoldDB" id="A0A2T0JLY9"/>
<comment type="caution">
    <text evidence="1">The sequence shown here is derived from an EMBL/GenBank/DDBJ whole genome shotgun (WGS) entry which is preliminary data.</text>
</comment>
<name>A0A2T0JLY9_9ACTN</name>
<dbReference type="EMBL" id="PVMZ01000039">
    <property type="protein sequence ID" value="PRX08637.1"/>
    <property type="molecule type" value="Genomic_DNA"/>
</dbReference>
<dbReference type="Proteomes" id="UP000239415">
    <property type="component" value="Unassembled WGS sequence"/>
</dbReference>
<evidence type="ECO:0000313" key="2">
    <source>
        <dbReference type="Proteomes" id="UP000239415"/>
    </source>
</evidence>
<protein>
    <submittedName>
        <fullName evidence="1">Uncharacterized protein</fullName>
    </submittedName>
</protein>
<reference evidence="1 2" key="1">
    <citation type="submission" date="2018-03" db="EMBL/GenBank/DDBJ databases">
        <title>Genomic Encyclopedia of Archaeal and Bacterial Type Strains, Phase II (KMG-II): from individual species to whole genera.</title>
        <authorList>
            <person name="Goeker M."/>
        </authorList>
    </citation>
    <scope>NUCLEOTIDE SEQUENCE [LARGE SCALE GENOMIC DNA]</scope>
    <source>
        <strain evidence="1 2">DSM 43146</strain>
    </source>
</reference>
<evidence type="ECO:0000313" key="1">
    <source>
        <dbReference type="EMBL" id="PRX08637.1"/>
    </source>
</evidence>